<dbReference type="AlphaFoldDB" id="X1BE46"/>
<reference evidence="1" key="1">
    <citation type="journal article" date="2014" name="Front. Microbiol.">
        <title>High frequency of phylogenetically diverse reductive dehalogenase-homologous genes in deep subseafloor sedimentary metagenomes.</title>
        <authorList>
            <person name="Kawai M."/>
            <person name="Futagami T."/>
            <person name="Toyoda A."/>
            <person name="Takaki Y."/>
            <person name="Nishi S."/>
            <person name="Hori S."/>
            <person name="Arai W."/>
            <person name="Tsubouchi T."/>
            <person name="Morono Y."/>
            <person name="Uchiyama I."/>
            <person name="Ito T."/>
            <person name="Fujiyama A."/>
            <person name="Inagaki F."/>
            <person name="Takami H."/>
        </authorList>
    </citation>
    <scope>NUCLEOTIDE SEQUENCE</scope>
    <source>
        <strain evidence="1">Expedition CK06-06</strain>
    </source>
</reference>
<sequence>MMYGDLIINKVEVSNDQKEWIIKKFETQKEFENIQKEYRYFKVIVDSIQADIIIKF</sequence>
<name>X1BE46_9ZZZZ</name>
<evidence type="ECO:0000313" key="1">
    <source>
        <dbReference type="EMBL" id="GAG94219.1"/>
    </source>
</evidence>
<proteinExistence type="predicted"/>
<comment type="caution">
    <text evidence="1">The sequence shown here is derived from an EMBL/GenBank/DDBJ whole genome shotgun (WGS) entry which is preliminary data.</text>
</comment>
<dbReference type="EMBL" id="BART01019627">
    <property type="protein sequence ID" value="GAG94219.1"/>
    <property type="molecule type" value="Genomic_DNA"/>
</dbReference>
<protein>
    <submittedName>
        <fullName evidence="1">Uncharacterized protein</fullName>
    </submittedName>
</protein>
<gene>
    <name evidence="1" type="ORF">S01H4_36674</name>
</gene>
<accession>X1BE46</accession>
<organism evidence="1">
    <name type="scientific">marine sediment metagenome</name>
    <dbReference type="NCBI Taxonomy" id="412755"/>
    <lineage>
        <taxon>unclassified sequences</taxon>
        <taxon>metagenomes</taxon>
        <taxon>ecological metagenomes</taxon>
    </lineage>
</organism>